<feature type="transmembrane region" description="Helical" evidence="5">
    <location>
        <begin position="6"/>
        <end position="26"/>
    </location>
</feature>
<organism evidence="7 8">
    <name type="scientific">Methanosarcina barkeri MS</name>
    <dbReference type="NCBI Taxonomy" id="1434108"/>
    <lineage>
        <taxon>Archaea</taxon>
        <taxon>Methanobacteriati</taxon>
        <taxon>Methanobacteriota</taxon>
        <taxon>Stenosarchaea group</taxon>
        <taxon>Methanomicrobia</taxon>
        <taxon>Methanosarcinales</taxon>
        <taxon>Methanosarcinaceae</taxon>
        <taxon>Methanosarcina</taxon>
    </lineage>
</organism>
<keyword evidence="8" id="KW-1185">Reference proteome</keyword>
<evidence type="ECO:0000313" key="8">
    <source>
        <dbReference type="Proteomes" id="UP000033033"/>
    </source>
</evidence>
<feature type="transmembrane region" description="Helical" evidence="5">
    <location>
        <begin position="133"/>
        <end position="152"/>
    </location>
</feature>
<evidence type="ECO:0000256" key="4">
    <source>
        <dbReference type="ARBA" id="ARBA00023136"/>
    </source>
</evidence>
<dbReference type="AlphaFoldDB" id="A0A0E3QX71"/>
<sequence length="223" mass="24135">MLFAAGLSYFLGDVTDTVIIITIILISSLLGFWQEKGAADCLILESKGLFVNEATLTGETYPVEKSTKTLNVETPLAKLTNSLWMGTSVESGSGKALAITTGQKTEFGKISEELRTSAPETEFKRGITKFGHFLMEVTMLMGIAIFAINVYLQSPILDSCHFSLALAVRPTPQLLPEIISVNISHGAREMVENKVIVKRLASIENLGSMNLLCSDKTGTLTEG</sequence>
<dbReference type="EC" id="3.6.3.2" evidence="7"/>
<dbReference type="PATRIC" id="fig|1434108.4.peg.3071"/>
<dbReference type="HOGENOM" id="CLU_1237917_0_0_2"/>
<dbReference type="PRINTS" id="PR00119">
    <property type="entry name" value="CATATPASE"/>
</dbReference>
<gene>
    <name evidence="7" type="ORF">MSBRM_2402</name>
</gene>
<keyword evidence="7" id="KW-0378">Hydrolase</keyword>
<evidence type="ECO:0000256" key="2">
    <source>
        <dbReference type="ARBA" id="ARBA00022692"/>
    </source>
</evidence>
<evidence type="ECO:0000256" key="5">
    <source>
        <dbReference type="SAM" id="Phobius"/>
    </source>
</evidence>
<keyword evidence="2 5" id="KW-0812">Transmembrane</keyword>
<dbReference type="InterPro" id="IPR059000">
    <property type="entry name" value="ATPase_P-type_domA"/>
</dbReference>
<dbReference type="Gene3D" id="3.40.50.1000">
    <property type="entry name" value="HAD superfamily/HAD-like"/>
    <property type="match status" value="1"/>
</dbReference>
<dbReference type="InterPro" id="IPR023298">
    <property type="entry name" value="ATPase_P-typ_TM_dom_sf"/>
</dbReference>
<dbReference type="PANTHER" id="PTHR42861">
    <property type="entry name" value="CALCIUM-TRANSPORTING ATPASE"/>
    <property type="match status" value="1"/>
</dbReference>
<evidence type="ECO:0000256" key="1">
    <source>
        <dbReference type="ARBA" id="ARBA00004370"/>
    </source>
</evidence>
<accession>A0A0E3QX71</accession>
<dbReference type="Proteomes" id="UP000033033">
    <property type="component" value="Chromosome"/>
</dbReference>
<name>A0A0E3QX71_METBA</name>
<dbReference type="GO" id="GO:0016787">
    <property type="term" value="F:hydrolase activity"/>
    <property type="evidence" value="ECO:0007669"/>
    <property type="project" value="UniProtKB-KW"/>
</dbReference>
<dbReference type="Pfam" id="PF00122">
    <property type="entry name" value="E1-E2_ATPase"/>
    <property type="match status" value="1"/>
</dbReference>
<keyword evidence="3 5" id="KW-1133">Transmembrane helix</keyword>
<comment type="subcellular location">
    <subcellularLocation>
        <location evidence="1">Membrane</location>
    </subcellularLocation>
</comment>
<dbReference type="SUPFAM" id="SSF81653">
    <property type="entry name" value="Calcium ATPase, transduction domain A"/>
    <property type="match status" value="1"/>
</dbReference>
<dbReference type="KEGG" id="mby:MSBRM_2402"/>
<protein>
    <submittedName>
        <fullName evidence="7">Mg(2+) transport ATPase, P-type</fullName>
        <ecNumber evidence="7">3.6.3.2</ecNumber>
    </submittedName>
</protein>
<dbReference type="InterPro" id="IPR018303">
    <property type="entry name" value="ATPase_P-typ_P_site"/>
</dbReference>
<keyword evidence="4 5" id="KW-0472">Membrane</keyword>
<dbReference type="GO" id="GO:0016020">
    <property type="term" value="C:membrane"/>
    <property type="evidence" value="ECO:0007669"/>
    <property type="project" value="UniProtKB-SubCell"/>
</dbReference>
<dbReference type="InterPro" id="IPR023214">
    <property type="entry name" value="HAD_sf"/>
</dbReference>
<feature type="domain" description="P-type ATPase A" evidence="6">
    <location>
        <begin position="38"/>
        <end position="114"/>
    </location>
</feature>
<evidence type="ECO:0000256" key="3">
    <source>
        <dbReference type="ARBA" id="ARBA00022989"/>
    </source>
</evidence>
<dbReference type="Gene3D" id="2.70.150.10">
    <property type="entry name" value="Calcium-transporting ATPase, cytoplasmic transduction domain A"/>
    <property type="match status" value="1"/>
</dbReference>
<dbReference type="STRING" id="1434108.MSBRM_2402"/>
<dbReference type="PROSITE" id="PS00154">
    <property type="entry name" value="ATPASE_E1_E2"/>
    <property type="match status" value="1"/>
</dbReference>
<dbReference type="InterPro" id="IPR008250">
    <property type="entry name" value="ATPase_P-typ_transduc_dom_A_sf"/>
</dbReference>
<dbReference type="EMBL" id="CP009528">
    <property type="protein sequence ID" value="AKB55400.1"/>
    <property type="molecule type" value="Genomic_DNA"/>
</dbReference>
<dbReference type="SUPFAM" id="SSF81665">
    <property type="entry name" value="Calcium ATPase, transmembrane domain M"/>
    <property type="match status" value="1"/>
</dbReference>
<evidence type="ECO:0000259" key="6">
    <source>
        <dbReference type="Pfam" id="PF00122"/>
    </source>
</evidence>
<dbReference type="Gene3D" id="1.20.1110.10">
    <property type="entry name" value="Calcium-transporting ATPase, transmembrane domain"/>
    <property type="match status" value="1"/>
</dbReference>
<reference evidence="7 8" key="1">
    <citation type="submission" date="2014-07" db="EMBL/GenBank/DDBJ databases">
        <title>Methanogenic archaea and the global carbon cycle.</title>
        <authorList>
            <person name="Henriksen J.R."/>
            <person name="Luke J."/>
            <person name="Reinhart S."/>
            <person name="Benedict M.N."/>
            <person name="Youngblut N.D."/>
            <person name="Metcalf M.E."/>
            <person name="Whitaker R.J."/>
            <person name="Metcalf W.W."/>
        </authorList>
    </citation>
    <scope>NUCLEOTIDE SEQUENCE [LARGE SCALE GENOMIC DNA]</scope>
    <source>
        <strain evidence="7 8">MS</strain>
    </source>
</reference>
<proteinExistence type="predicted"/>
<evidence type="ECO:0000313" key="7">
    <source>
        <dbReference type="EMBL" id="AKB55400.1"/>
    </source>
</evidence>